<gene>
    <name evidence="1" type="ORF">S06H3_66872</name>
</gene>
<protein>
    <submittedName>
        <fullName evidence="1">Uncharacterized protein</fullName>
    </submittedName>
</protein>
<proteinExistence type="predicted"/>
<sequence>HGPIFKVYNDFYTDLAPEKSPKTGTPVKMLEWWSTLSKTGAIG</sequence>
<feature type="non-terminal residue" evidence="1">
    <location>
        <position position="1"/>
    </location>
</feature>
<reference evidence="1" key="1">
    <citation type="journal article" date="2014" name="Front. Microbiol.">
        <title>High frequency of phylogenetically diverse reductive dehalogenase-homologous genes in deep subseafloor sedimentary metagenomes.</title>
        <authorList>
            <person name="Kawai M."/>
            <person name="Futagami T."/>
            <person name="Toyoda A."/>
            <person name="Takaki Y."/>
            <person name="Nishi S."/>
            <person name="Hori S."/>
            <person name="Arai W."/>
            <person name="Tsubouchi T."/>
            <person name="Morono Y."/>
            <person name="Uchiyama I."/>
            <person name="Ito T."/>
            <person name="Fujiyama A."/>
            <person name="Inagaki F."/>
            <person name="Takami H."/>
        </authorList>
    </citation>
    <scope>NUCLEOTIDE SEQUENCE</scope>
    <source>
        <strain evidence="1">Expedition CK06-06</strain>
    </source>
</reference>
<evidence type="ECO:0000313" key="1">
    <source>
        <dbReference type="EMBL" id="GAI61167.1"/>
    </source>
</evidence>
<comment type="caution">
    <text evidence="1">The sequence shown here is derived from an EMBL/GenBank/DDBJ whole genome shotgun (WGS) entry which is preliminary data.</text>
</comment>
<accession>X1PY09</accession>
<name>X1PY09_9ZZZZ</name>
<dbReference type="AlphaFoldDB" id="X1PY09"/>
<feature type="non-terminal residue" evidence="1">
    <location>
        <position position="43"/>
    </location>
</feature>
<dbReference type="EMBL" id="BARV01045864">
    <property type="protein sequence ID" value="GAI61167.1"/>
    <property type="molecule type" value="Genomic_DNA"/>
</dbReference>
<organism evidence="1">
    <name type="scientific">marine sediment metagenome</name>
    <dbReference type="NCBI Taxonomy" id="412755"/>
    <lineage>
        <taxon>unclassified sequences</taxon>
        <taxon>metagenomes</taxon>
        <taxon>ecological metagenomes</taxon>
    </lineage>
</organism>